<evidence type="ECO:0000259" key="6">
    <source>
        <dbReference type="Pfam" id="PF04357"/>
    </source>
</evidence>
<dbReference type="GO" id="GO:0005886">
    <property type="term" value="C:plasma membrane"/>
    <property type="evidence" value="ECO:0007669"/>
    <property type="project" value="InterPro"/>
</dbReference>
<feature type="domain" description="Translocation and assembly module TamB C-terminal" evidence="6">
    <location>
        <begin position="1067"/>
        <end position="1397"/>
    </location>
</feature>
<evidence type="ECO:0000256" key="5">
    <source>
        <dbReference type="SAM" id="Phobius"/>
    </source>
</evidence>
<evidence type="ECO:0000256" key="2">
    <source>
        <dbReference type="ARBA" id="ARBA00022692"/>
    </source>
</evidence>
<reference evidence="7" key="2">
    <citation type="submission" date="2020-09" db="EMBL/GenBank/DDBJ databases">
        <authorList>
            <person name="Sun Q."/>
            <person name="Kim S."/>
        </authorList>
    </citation>
    <scope>NUCLEOTIDE SEQUENCE</scope>
    <source>
        <strain evidence="7">KCTC 23077</strain>
    </source>
</reference>
<protein>
    <recommendedName>
        <fullName evidence="6">Translocation and assembly module TamB C-terminal domain-containing protein</fullName>
    </recommendedName>
</protein>
<keyword evidence="3 5" id="KW-1133">Transmembrane helix</keyword>
<reference evidence="7" key="1">
    <citation type="journal article" date="2014" name="Int. J. Syst. Evol. Microbiol.">
        <title>Complete genome sequence of Corynebacterium casei LMG S-19264T (=DSM 44701T), isolated from a smear-ripened cheese.</title>
        <authorList>
            <consortium name="US DOE Joint Genome Institute (JGI-PGF)"/>
            <person name="Walter F."/>
            <person name="Albersmeier A."/>
            <person name="Kalinowski J."/>
            <person name="Ruckert C."/>
        </authorList>
    </citation>
    <scope>NUCLEOTIDE SEQUENCE</scope>
    <source>
        <strain evidence="7">KCTC 23077</strain>
    </source>
</reference>
<proteinExistence type="predicted"/>
<feature type="transmembrane region" description="Helical" evidence="5">
    <location>
        <begin position="36"/>
        <end position="59"/>
    </location>
</feature>
<dbReference type="GO" id="GO:0097347">
    <property type="term" value="C:TAM protein secretion complex"/>
    <property type="evidence" value="ECO:0007669"/>
    <property type="project" value="TreeGrafter"/>
</dbReference>
<accession>A0A918W8Y9</accession>
<dbReference type="PANTHER" id="PTHR36985:SF1">
    <property type="entry name" value="TRANSLOCATION AND ASSEMBLY MODULE SUBUNIT TAMB"/>
    <property type="match status" value="1"/>
</dbReference>
<organism evidence="7 8">
    <name type="scientific">Cognatilysobacter bugurensis</name>
    <dbReference type="NCBI Taxonomy" id="543356"/>
    <lineage>
        <taxon>Bacteria</taxon>
        <taxon>Pseudomonadati</taxon>
        <taxon>Pseudomonadota</taxon>
        <taxon>Gammaproteobacteria</taxon>
        <taxon>Lysobacterales</taxon>
        <taxon>Lysobacteraceae</taxon>
        <taxon>Cognatilysobacter</taxon>
    </lineage>
</organism>
<evidence type="ECO:0000313" key="8">
    <source>
        <dbReference type="Proteomes" id="UP000646426"/>
    </source>
</evidence>
<evidence type="ECO:0000256" key="3">
    <source>
        <dbReference type="ARBA" id="ARBA00022989"/>
    </source>
</evidence>
<dbReference type="PANTHER" id="PTHR36985">
    <property type="entry name" value="TRANSLOCATION AND ASSEMBLY MODULE SUBUNIT TAMB"/>
    <property type="match status" value="1"/>
</dbReference>
<dbReference type="InterPro" id="IPR007452">
    <property type="entry name" value="TamB_C"/>
</dbReference>
<keyword evidence="4 5" id="KW-0472">Membrane</keyword>
<dbReference type="Proteomes" id="UP000646426">
    <property type="component" value="Unassembled WGS sequence"/>
</dbReference>
<evidence type="ECO:0000313" key="7">
    <source>
        <dbReference type="EMBL" id="GHA87872.1"/>
    </source>
</evidence>
<dbReference type="RefSeq" id="WP_189457596.1">
    <property type="nucleotide sequence ID" value="NZ_BMYD01000005.1"/>
</dbReference>
<gene>
    <name evidence="7" type="ORF">GCM10007067_27390</name>
</gene>
<evidence type="ECO:0000256" key="1">
    <source>
        <dbReference type="ARBA" id="ARBA00004167"/>
    </source>
</evidence>
<dbReference type="EMBL" id="BMYD01000005">
    <property type="protein sequence ID" value="GHA87872.1"/>
    <property type="molecule type" value="Genomic_DNA"/>
</dbReference>
<sequence>MTLPDAKHDPDGLSPEEREARIAELRAKRHARTKKLAIRSSLVAGLVTLALAAFAFWLLTTIGGRDLLLAQIQARLPEGATLEWRAAEGPASGPLTLHDVKFEFGDVRFAAERVMLDPALGPLIGRRLRLDALAVEDALLVLPQSDEPFELPRWPEILPQIEPPIAIQADDIRVDNLRVVRAGEPVIAIDRMRGGITASSGRLHLEHVVIDSDRGRFAVHGDYVPAEQYRMDLTASAVIPHPERRTPMRLGLVARGDLSHLDAAVAGAAPGPVRATLTLRAPPRPGDDDEADTERARWQLRVDADALDTALLAGADVASETLMSLRLRAEGVGGTMQAQGELEQGALTARLRPSEITIAEQVLAFDPLIVDVFGGTVTVRGRGDFGDAGEPGGRELNYAVRAEGLEWGGDTGPAVAASARFDLTGTQAAWAVDGTAKLARDGENATLRLAGRGAEQRLQLTTLRVDMPTGTLDVAGSLAWAPQLQWDLRAQLAGFDPGYFAPAWDGAVRGLITSQGRALDTGGFDATAAVRELGGRLRGRALGGEAAFAMRGWQGEAEAALALGDGSLALDGTFALEPRLQWNAEATLDDVDPSLVLDGWDGAVDARLATRGRAQDAPPGAPQPLDIAVDVERLGGTLRGRALGGDARVAIEGLGGTAPARYRGDVDVRIGNSVIDAEGTIGRTLDIDARLAPLQLADLLPDAEGVLRGTLQLSGPRTAPSIAADLEGRDIAIGALQAQSLSAQGRLPWDASAPAGSLDVRARGLQAGLPLDTFNVQARGAVEALSLEATASGEAGELALEGRLRRTAQTWAGTLAALRLDPEPGGAWALREPASFRFGGGTVVLERTCLAAIDGAGALCANADWPRRGVDIDGQGLSLALLEPYLPQRDDRSWQLRGDLALDAQLRPVGNGWRGQATLRSQDGGVGLGDGTRPELIGYDNLALEAAFTPERLTGTLSTALSGGGRVTARLATGWDATSPLDGALNIDVNELTWMELLSPDIVDPRGRISGALTFGGTRANPRIGGQAQLSSFSTDVPALGLTLENGQARLNAQPDGSALITGRVQSGEGVLRVDGRLGLASGAAPLVLQVTGDNVLAADTRELEAIIEPNVRVTVPLADPITVTGTVRVPRAEINLERLDRGVKASSDVVVLDPIDGETNELATPVVLDLTLVLGEDVELNGFGLAGGLDGQLRVQTAPGKDMTARGQLEVDGRYAAYGQRLTITRGQLQWSGGPVNDPILDIRAEREIGDVTAGVDVRGRASAPRASVWSSEGGSQSEALSYLALGRPLSTVTGDEGERLNAADAALSAGGSLLASQLGARIGLDDAGTLQTRTLGGSVFGIGKHLSPKLYIGYGVSLLGTGQVLLLKYLIGLGFLLEIESSSVENRASVNYRIER</sequence>
<dbReference type="GO" id="GO:0009306">
    <property type="term" value="P:protein secretion"/>
    <property type="evidence" value="ECO:0007669"/>
    <property type="project" value="InterPro"/>
</dbReference>
<dbReference type="Pfam" id="PF04357">
    <property type="entry name" value="TamB"/>
    <property type="match status" value="1"/>
</dbReference>
<name>A0A918W8Y9_9GAMM</name>
<comment type="caution">
    <text evidence="7">The sequence shown here is derived from an EMBL/GenBank/DDBJ whole genome shotgun (WGS) entry which is preliminary data.</text>
</comment>
<keyword evidence="8" id="KW-1185">Reference proteome</keyword>
<keyword evidence="2 5" id="KW-0812">Transmembrane</keyword>
<comment type="subcellular location">
    <subcellularLocation>
        <location evidence="1">Membrane</location>
        <topology evidence="1">Single-pass membrane protein</topology>
    </subcellularLocation>
</comment>
<evidence type="ECO:0000256" key="4">
    <source>
        <dbReference type="ARBA" id="ARBA00023136"/>
    </source>
</evidence>